<reference evidence="1" key="1">
    <citation type="submission" date="2014-11" db="EMBL/GenBank/DDBJ databases">
        <authorList>
            <person name="Amaro Gonzalez C."/>
        </authorList>
    </citation>
    <scope>NUCLEOTIDE SEQUENCE</scope>
</reference>
<protein>
    <submittedName>
        <fullName evidence="1">Uncharacterized protein</fullName>
    </submittedName>
</protein>
<reference evidence="1" key="2">
    <citation type="journal article" date="2015" name="Fish Shellfish Immunol.">
        <title>Early steps in the European eel (Anguilla anguilla)-Vibrio vulnificus interaction in the gills: Role of the RtxA13 toxin.</title>
        <authorList>
            <person name="Callol A."/>
            <person name="Pajuelo D."/>
            <person name="Ebbesson L."/>
            <person name="Teles M."/>
            <person name="MacKenzie S."/>
            <person name="Amaro C."/>
        </authorList>
    </citation>
    <scope>NUCLEOTIDE SEQUENCE</scope>
</reference>
<organism evidence="1">
    <name type="scientific">Anguilla anguilla</name>
    <name type="common">European freshwater eel</name>
    <name type="synonym">Muraena anguilla</name>
    <dbReference type="NCBI Taxonomy" id="7936"/>
    <lineage>
        <taxon>Eukaryota</taxon>
        <taxon>Metazoa</taxon>
        <taxon>Chordata</taxon>
        <taxon>Craniata</taxon>
        <taxon>Vertebrata</taxon>
        <taxon>Euteleostomi</taxon>
        <taxon>Actinopterygii</taxon>
        <taxon>Neopterygii</taxon>
        <taxon>Teleostei</taxon>
        <taxon>Anguilliformes</taxon>
        <taxon>Anguillidae</taxon>
        <taxon>Anguilla</taxon>
    </lineage>
</organism>
<dbReference type="EMBL" id="GBXM01093632">
    <property type="protein sequence ID" value="JAH14945.1"/>
    <property type="molecule type" value="Transcribed_RNA"/>
</dbReference>
<accession>A0A0E9QF45</accession>
<name>A0A0E9QF45_ANGAN</name>
<evidence type="ECO:0000313" key="1">
    <source>
        <dbReference type="EMBL" id="JAH14945.1"/>
    </source>
</evidence>
<sequence length="52" mass="5820">MYSCITVRRAISLLCNSMKGKTTLLVINGINSHYHWVFQGMSFPSCSIPCPL</sequence>
<dbReference type="AlphaFoldDB" id="A0A0E9QF45"/>
<proteinExistence type="predicted"/>